<dbReference type="InterPro" id="IPR048386">
    <property type="entry name" value="Med15_C"/>
</dbReference>
<accession>A0A6M2DN10</accession>
<dbReference type="Pfam" id="PF21539">
    <property type="entry name" value="Med15_C"/>
    <property type="match status" value="1"/>
</dbReference>
<feature type="compositionally biased region" description="Polar residues" evidence="1">
    <location>
        <begin position="1"/>
        <end position="23"/>
    </location>
</feature>
<feature type="compositionally biased region" description="Polar residues" evidence="1">
    <location>
        <begin position="155"/>
        <end position="164"/>
    </location>
</feature>
<name>A0A6M2DN10_XENCH</name>
<evidence type="ECO:0000259" key="2">
    <source>
        <dbReference type="Pfam" id="PF21538"/>
    </source>
</evidence>
<evidence type="ECO:0000313" key="4">
    <source>
        <dbReference type="EMBL" id="NOV47659.1"/>
    </source>
</evidence>
<organism evidence="4">
    <name type="scientific">Xenopsylla cheopis</name>
    <name type="common">Oriental rat flea</name>
    <name type="synonym">Pulex cheopis</name>
    <dbReference type="NCBI Taxonomy" id="163159"/>
    <lineage>
        <taxon>Eukaryota</taxon>
        <taxon>Metazoa</taxon>
        <taxon>Ecdysozoa</taxon>
        <taxon>Arthropoda</taxon>
        <taxon>Hexapoda</taxon>
        <taxon>Insecta</taxon>
        <taxon>Pterygota</taxon>
        <taxon>Neoptera</taxon>
        <taxon>Endopterygota</taxon>
        <taxon>Siphonaptera</taxon>
        <taxon>Pulicidae</taxon>
        <taxon>Xenopsyllinae</taxon>
        <taxon>Xenopsylla</taxon>
    </lineage>
</organism>
<feature type="domain" description="ARC105/Med15 mediator subunit central" evidence="2">
    <location>
        <begin position="178"/>
        <end position="297"/>
    </location>
</feature>
<dbReference type="PANTHER" id="PTHR31804">
    <property type="entry name" value="MEDIATOR OF RNA POLYMERASE II TRANSCRIPTION SUBUNIT 15"/>
    <property type="match status" value="1"/>
</dbReference>
<feature type="compositionally biased region" description="Low complexity" evidence="1">
    <location>
        <begin position="64"/>
        <end position="77"/>
    </location>
</feature>
<feature type="compositionally biased region" description="Low complexity" evidence="1">
    <location>
        <begin position="116"/>
        <end position="149"/>
    </location>
</feature>
<evidence type="ECO:0000256" key="1">
    <source>
        <dbReference type="SAM" id="MobiDB-lite"/>
    </source>
</evidence>
<dbReference type="AlphaFoldDB" id="A0A6M2DN10"/>
<protein>
    <submittedName>
        <fullName evidence="4">Putative positive cofactor 2 pc2 subunit of a multiprotein coactivator of rna polymerase ii</fullName>
    </submittedName>
</protein>
<dbReference type="EMBL" id="GIIL01003933">
    <property type="protein sequence ID" value="NOV47659.1"/>
    <property type="molecule type" value="Transcribed_RNA"/>
</dbReference>
<dbReference type="Pfam" id="PF21538">
    <property type="entry name" value="Med15_M"/>
    <property type="match status" value="1"/>
</dbReference>
<dbReference type="InterPro" id="IPR048385">
    <property type="entry name" value="Med15_central"/>
</dbReference>
<feature type="region of interest" description="Disordered" evidence="1">
    <location>
        <begin position="44"/>
        <end position="83"/>
    </location>
</feature>
<feature type="domain" description="ARC105/Med15 mediator subunit C-terminal" evidence="3">
    <location>
        <begin position="324"/>
        <end position="432"/>
    </location>
</feature>
<feature type="region of interest" description="Disordered" evidence="1">
    <location>
        <begin position="97"/>
        <end position="171"/>
    </location>
</feature>
<feature type="region of interest" description="Disordered" evidence="1">
    <location>
        <begin position="1"/>
        <end position="30"/>
    </location>
</feature>
<proteinExistence type="predicted"/>
<sequence>MGPNSMGPNSMGPNSMGPNSMGPNSMGPNAMGLNAMGGNAMAPANLGPNSMGHNNMGPGTMVPGSMSNMQQQSMMGQHMPRKPGDAMMMNNPMFQGPRQMAPNQFLHQSPSPSAPSPAGVGSSGNQMVASPALVPSPSSQMSHMPQQRSVGMAPSPSSSLNTPGQAVPTASPLAVQQEEQAYREKARQLSKYIEPLRRMIARIGNDDVEKLSKFKKLLEILSNPTQRIPLETLLKCEVVLEKMDLKRNEGGSAPAIHPHLSSLKEHHIFNPLLEAVSSVLQSPTANHTLYRTFGPTMSSLSGPEIKNTSSAMKRSYPEDSPIDISDVLQGEIARLDQRFKVSLDPTHQPGSRSIQLLCCLDDKFLPSVPPVSLHVPEDYPETSPQLSMAEHEYGMTAFLSAVQKALQIRITKLPRRFSISQLLDTWEMSVRQACAPSQITPSTATVLLGL</sequence>
<evidence type="ECO:0000259" key="3">
    <source>
        <dbReference type="Pfam" id="PF21539"/>
    </source>
</evidence>
<reference evidence="4" key="1">
    <citation type="submission" date="2020-03" db="EMBL/GenBank/DDBJ databases">
        <title>Transcriptomic Profiling of the Digestive Tract of the Rat Flea, Xenopsylla cheopis, Following Blood Feeding and Infection with Yersinia pestis.</title>
        <authorList>
            <person name="Bland D.M."/>
            <person name="Martens C.A."/>
            <person name="Virtaneva K."/>
            <person name="Kanakabandi K."/>
            <person name="Long D."/>
            <person name="Rosenke R."/>
            <person name="Saturday G.A."/>
            <person name="Hoyt F.H."/>
            <person name="Bruno D.P."/>
            <person name="Ribeiro J.M.C."/>
            <person name="Hinnebusch J."/>
        </authorList>
    </citation>
    <scope>NUCLEOTIDE SEQUENCE</scope>
</reference>
<dbReference type="PANTHER" id="PTHR31804:SF3">
    <property type="entry name" value="MEDIATOR OF RNA POLYMERASE II TRANSCRIPTION SUBUNIT 15"/>
    <property type="match status" value="1"/>
</dbReference>